<comment type="function">
    <text evidence="2">Hydrolyzes RNA 2',3'-cyclic phosphodiester to an RNA 2'-phosphomonoester.</text>
</comment>
<comment type="similarity">
    <text evidence="2">Belongs to the 2H phosphoesterase superfamily. ThpR family.</text>
</comment>
<evidence type="ECO:0000259" key="3">
    <source>
        <dbReference type="Pfam" id="PF02834"/>
    </source>
</evidence>
<dbReference type="InterPro" id="IPR009097">
    <property type="entry name" value="Cyclic_Pdiesterase"/>
</dbReference>
<dbReference type="EC" id="3.1.4.58" evidence="2"/>
<feature type="domain" description="Phosphoesterase HXTX" evidence="3">
    <location>
        <begin position="8"/>
        <end position="82"/>
    </location>
</feature>
<dbReference type="EMBL" id="JBHSJF010000008">
    <property type="protein sequence ID" value="MFC5069884.1"/>
    <property type="molecule type" value="Genomic_DNA"/>
</dbReference>
<gene>
    <name evidence="4" type="primary">thpR</name>
    <name evidence="4" type="ORF">ACFPFW_17855</name>
</gene>
<name>A0ABV9Z8D2_9HYPH</name>
<keyword evidence="5" id="KW-1185">Reference proteome</keyword>
<comment type="catalytic activity">
    <reaction evidence="2">
        <text>a 3'-end 2',3'-cyclophospho-ribonucleotide-RNA + H2O = a 3'-end 2'-phospho-ribonucleotide-RNA + H(+)</text>
        <dbReference type="Rhea" id="RHEA:11828"/>
        <dbReference type="Rhea" id="RHEA-COMP:10464"/>
        <dbReference type="Rhea" id="RHEA-COMP:17353"/>
        <dbReference type="ChEBI" id="CHEBI:15377"/>
        <dbReference type="ChEBI" id="CHEBI:15378"/>
        <dbReference type="ChEBI" id="CHEBI:83064"/>
        <dbReference type="ChEBI" id="CHEBI:173113"/>
        <dbReference type="EC" id="3.1.4.58"/>
    </reaction>
</comment>
<dbReference type="InterPro" id="IPR004175">
    <property type="entry name" value="RNA_CPDase"/>
</dbReference>
<dbReference type="Gene3D" id="3.90.1140.10">
    <property type="entry name" value="Cyclic phosphodiesterase"/>
    <property type="match status" value="1"/>
</dbReference>
<sequence length="190" mass="20974">MPRLFTALEVPPDIGERLSFLRGGLPGARWIDVENYHITLRFLGDVDDRTARDAAQLLGGVQRDPISVTLGDLDAFGGSRPRAIIVKAQATTALIELQAEHERLLRRVGLAPESRKYTPHVTLARLRDVSPRATADWLATRGGAPRLHFEASRFVLFSSRASTGGGPYIVEESYPLGEVVEEDEDGDSRW</sequence>
<dbReference type="NCBIfam" id="TIGR02258">
    <property type="entry name" value="2_5_ligase"/>
    <property type="match status" value="1"/>
</dbReference>
<comment type="caution">
    <text evidence="4">The sequence shown here is derived from an EMBL/GenBank/DDBJ whole genome shotgun (WGS) entry which is preliminary data.</text>
</comment>
<dbReference type="PANTHER" id="PTHR35561">
    <property type="entry name" value="RNA 2',3'-CYCLIC PHOSPHODIESTERASE"/>
    <property type="match status" value="1"/>
</dbReference>
<proteinExistence type="inferred from homology"/>
<feature type="active site" description="Proton acceptor" evidence="2">
    <location>
        <position position="120"/>
    </location>
</feature>
<feature type="short sequence motif" description="HXTX 1" evidence="2">
    <location>
        <begin position="37"/>
        <end position="40"/>
    </location>
</feature>
<organism evidence="4 5">
    <name type="scientific">Flaviflagellibacter deserti</name>
    <dbReference type="NCBI Taxonomy" id="2267266"/>
    <lineage>
        <taxon>Bacteria</taxon>
        <taxon>Pseudomonadati</taxon>
        <taxon>Pseudomonadota</taxon>
        <taxon>Alphaproteobacteria</taxon>
        <taxon>Hyphomicrobiales</taxon>
        <taxon>Flaviflagellibacter</taxon>
    </lineage>
</organism>
<dbReference type="SUPFAM" id="SSF55144">
    <property type="entry name" value="LigT-like"/>
    <property type="match status" value="1"/>
</dbReference>
<accession>A0ABV9Z8D2</accession>
<dbReference type="Pfam" id="PF02834">
    <property type="entry name" value="LigT_PEase"/>
    <property type="match status" value="2"/>
</dbReference>
<evidence type="ECO:0000256" key="2">
    <source>
        <dbReference type="HAMAP-Rule" id="MF_01940"/>
    </source>
</evidence>
<evidence type="ECO:0000313" key="4">
    <source>
        <dbReference type="EMBL" id="MFC5069884.1"/>
    </source>
</evidence>
<evidence type="ECO:0000256" key="1">
    <source>
        <dbReference type="ARBA" id="ARBA00022801"/>
    </source>
</evidence>
<dbReference type="InterPro" id="IPR014051">
    <property type="entry name" value="Phosphoesterase_HXTX"/>
</dbReference>
<feature type="active site" description="Proton donor" evidence="2">
    <location>
        <position position="37"/>
    </location>
</feature>
<evidence type="ECO:0000313" key="5">
    <source>
        <dbReference type="Proteomes" id="UP001595796"/>
    </source>
</evidence>
<keyword evidence="1 2" id="KW-0378">Hydrolase</keyword>
<feature type="short sequence motif" description="HXTX 2" evidence="2">
    <location>
        <begin position="120"/>
        <end position="123"/>
    </location>
</feature>
<dbReference type="RefSeq" id="WP_114957802.1">
    <property type="nucleotide sequence ID" value="NZ_JBHSJF010000008.1"/>
</dbReference>
<dbReference type="Proteomes" id="UP001595796">
    <property type="component" value="Unassembled WGS sequence"/>
</dbReference>
<feature type="domain" description="Phosphoesterase HXTX" evidence="3">
    <location>
        <begin position="88"/>
        <end position="165"/>
    </location>
</feature>
<dbReference type="PANTHER" id="PTHR35561:SF1">
    <property type="entry name" value="RNA 2',3'-CYCLIC PHOSPHODIESTERASE"/>
    <property type="match status" value="1"/>
</dbReference>
<dbReference type="HAMAP" id="MF_01940">
    <property type="entry name" value="RNA_CPDase"/>
    <property type="match status" value="1"/>
</dbReference>
<reference evidence="5" key="1">
    <citation type="journal article" date="2019" name="Int. J. Syst. Evol. Microbiol.">
        <title>The Global Catalogue of Microorganisms (GCM) 10K type strain sequencing project: providing services to taxonomists for standard genome sequencing and annotation.</title>
        <authorList>
            <consortium name="The Broad Institute Genomics Platform"/>
            <consortium name="The Broad Institute Genome Sequencing Center for Infectious Disease"/>
            <person name="Wu L."/>
            <person name="Ma J."/>
        </authorList>
    </citation>
    <scope>NUCLEOTIDE SEQUENCE [LARGE SCALE GENOMIC DNA]</scope>
    <source>
        <strain evidence="5">CGMCC 1.16444</strain>
    </source>
</reference>
<protein>
    <recommendedName>
        <fullName evidence="2">RNA 2',3'-cyclic phosphodiesterase</fullName>
        <shortName evidence="2">RNA 2',3'-CPDase</shortName>
        <ecNumber evidence="2">3.1.4.58</ecNumber>
    </recommendedName>
</protein>